<feature type="compositionally biased region" description="Gly residues" evidence="1">
    <location>
        <begin position="70"/>
        <end position="79"/>
    </location>
</feature>
<feature type="non-terminal residue" evidence="2">
    <location>
        <position position="79"/>
    </location>
</feature>
<organism evidence="2">
    <name type="scientific">Tanacetum cinerariifolium</name>
    <name type="common">Dalmatian daisy</name>
    <name type="synonym">Chrysanthemum cinerariifolium</name>
    <dbReference type="NCBI Taxonomy" id="118510"/>
    <lineage>
        <taxon>Eukaryota</taxon>
        <taxon>Viridiplantae</taxon>
        <taxon>Streptophyta</taxon>
        <taxon>Embryophyta</taxon>
        <taxon>Tracheophyta</taxon>
        <taxon>Spermatophyta</taxon>
        <taxon>Magnoliopsida</taxon>
        <taxon>eudicotyledons</taxon>
        <taxon>Gunneridae</taxon>
        <taxon>Pentapetalae</taxon>
        <taxon>asterids</taxon>
        <taxon>campanulids</taxon>
        <taxon>Asterales</taxon>
        <taxon>Asteraceae</taxon>
        <taxon>Asteroideae</taxon>
        <taxon>Anthemideae</taxon>
        <taxon>Anthemidinae</taxon>
        <taxon>Tanacetum</taxon>
    </lineage>
</organism>
<accession>A0A699XV17</accession>
<gene>
    <name evidence="2" type="ORF">Tci_932770</name>
</gene>
<protein>
    <submittedName>
        <fullName evidence="2">Uncharacterized protein</fullName>
    </submittedName>
</protein>
<dbReference type="EMBL" id="BKCJ011882758">
    <property type="protein sequence ID" value="GFD60801.1"/>
    <property type="molecule type" value="Genomic_DNA"/>
</dbReference>
<evidence type="ECO:0000313" key="2">
    <source>
        <dbReference type="EMBL" id="GFD60801.1"/>
    </source>
</evidence>
<feature type="region of interest" description="Disordered" evidence="1">
    <location>
        <begin position="60"/>
        <end position="79"/>
    </location>
</feature>
<dbReference type="AlphaFoldDB" id="A0A699XV17"/>
<reference evidence="2" key="1">
    <citation type="journal article" date="2019" name="Sci. Rep.">
        <title>Draft genome of Tanacetum cinerariifolium, the natural source of mosquito coil.</title>
        <authorList>
            <person name="Yamashiro T."/>
            <person name="Shiraishi A."/>
            <person name="Satake H."/>
            <person name="Nakayama K."/>
        </authorList>
    </citation>
    <scope>NUCLEOTIDE SEQUENCE</scope>
</reference>
<feature type="non-terminal residue" evidence="2">
    <location>
        <position position="1"/>
    </location>
</feature>
<name>A0A699XV17_TANCI</name>
<evidence type="ECO:0000256" key="1">
    <source>
        <dbReference type="SAM" id="MobiDB-lite"/>
    </source>
</evidence>
<proteinExistence type="predicted"/>
<sequence>GIQAARAGVGNGERVGRADGRARWVYVGERQGRVGAGRVAEASAGAPAIKKARNRGHAQLGGIARADGNGRPGVGGRQR</sequence>
<comment type="caution">
    <text evidence="2">The sequence shown here is derived from an EMBL/GenBank/DDBJ whole genome shotgun (WGS) entry which is preliminary data.</text>
</comment>